<proteinExistence type="predicted"/>
<evidence type="ECO:0000313" key="1">
    <source>
        <dbReference type="EMBL" id="TPX39690.1"/>
    </source>
</evidence>
<comment type="caution">
    <text evidence="1">The sequence shown here is derived from an EMBL/GenBank/DDBJ whole genome shotgun (WGS) entry which is preliminary data.</text>
</comment>
<protein>
    <submittedName>
        <fullName evidence="1">Uncharacterized protein</fullName>
    </submittedName>
</protein>
<sequence>MNTVDRPRDILNFARDQFDLVTRINAQREEDGLDMSALVLSLADYTLARLESLSQEALVGGLQSSCSILNLIWEQVGPRNPDNETRRRIRHVALRALDAIAPGSAFGACTATVDVDTHFRGIVANARASFVVFTGGSAKKYADTEGQDEKLGAAEQVIVFLRSEYTRFVDLTDVSDVHACESCFWILRARVSPIVRTYLTETCAELQASIIDTIEDPSLRQRRSAANKSIDAFLGLIEGMRASPDTLLSDLNRLSEI</sequence>
<dbReference type="AlphaFoldDB" id="A0A507CDV6"/>
<dbReference type="OrthoDB" id="2148628at2759"/>
<reference evidence="1 2" key="1">
    <citation type="journal article" date="2019" name="Sci. Rep.">
        <title>Comparative genomics of chytrid fungi reveal insights into the obligate biotrophic and pathogenic lifestyle of Synchytrium endobioticum.</title>
        <authorList>
            <person name="van de Vossenberg B.T.L.H."/>
            <person name="Warris S."/>
            <person name="Nguyen H.D.T."/>
            <person name="van Gent-Pelzer M.P.E."/>
            <person name="Joly D.L."/>
            <person name="van de Geest H.C."/>
            <person name="Bonants P.J.M."/>
            <person name="Smith D.S."/>
            <person name="Levesque C.A."/>
            <person name="van der Lee T.A.J."/>
        </authorList>
    </citation>
    <scope>NUCLEOTIDE SEQUENCE [LARGE SCALE GENOMIC DNA]</scope>
    <source>
        <strain evidence="1 2">CBS 675.73</strain>
    </source>
</reference>
<dbReference type="Proteomes" id="UP000320333">
    <property type="component" value="Unassembled WGS sequence"/>
</dbReference>
<gene>
    <name evidence="1" type="ORF">CcCBS67573_g10658</name>
</gene>
<evidence type="ECO:0000313" key="2">
    <source>
        <dbReference type="Proteomes" id="UP000320333"/>
    </source>
</evidence>
<accession>A0A507CDV6</accession>
<dbReference type="EMBL" id="QEAP01001897">
    <property type="protein sequence ID" value="TPX39690.1"/>
    <property type="molecule type" value="Genomic_DNA"/>
</dbReference>
<keyword evidence="2" id="KW-1185">Reference proteome</keyword>
<organism evidence="1 2">
    <name type="scientific">Chytriomyces confervae</name>
    <dbReference type="NCBI Taxonomy" id="246404"/>
    <lineage>
        <taxon>Eukaryota</taxon>
        <taxon>Fungi</taxon>
        <taxon>Fungi incertae sedis</taxon>
        <taxon>Chytridiomycota</taxon>
        <taxon>Chytridiomycota incertae sedis</taxon>
        <taxon>Chytridiomycetes</taxon>
        <taxon>Chytridiales</taxon>
        <taxon>Chytriomycetaceae</taxon>
        <taxon>Chytriomyces</taxon>
    </lineage>
</organism>
<name>A0A507CDV6_9FUNG</name>